<evidence type="ECO:0000313" key="24">
    <source>
        <dbReference type="Proteomes" id="UP000319859"/>
    </source>
</evidence>
<feature type="compositionally biased region" description="Low complexity" evidence="17">
    <location>
        <begin position="1155"/>
        <end position="1179"/>
    </location>
</feature>
<feature type="domain" description="Response regulatory" evidence="19">
    <location>
        <begin position="1031"/>
        <end position="1149"/>
    </location>
</feature>
<dbReference type="Pfam" id="PF08448">
    <property type="entry name" value="PAS_4"/>
    <property type="match status" value="1"/>
</dbReference>
<dbReference type="InterPro" id="IPR005467">
    <property type="entry name" value="His_kinase_dom"/>
</dbReference>
<dbReference type="SMART" id="SM00388">
    <property type="entry name" value="HisKA"/>
    <property type="match status" value="1"/>
</dbReference>
<evidence type="ECO:0000259" key="20">
    <source>
        <dbReference type="PROSITE" id="PS50112"/>
    </source>
</evidence>
<evidence type="ECO:0000256" key="17">
    <source>
        <dbReference type="SAM" id="MobiDB-lite"/>
    </source>
</evidence>
<dbReference type="InterPro" id="IPR001789">
    <property type="entry name" value="Sig_transdc_resp-reg_receiver"/>
</dbReference>
<evidence type="ECO:0000256" key="8">
    <source>
        <dbReference type="ARBA" id="ARBA00022741"/>
    </source>
</evidence>
<dbReference type="CDD" id="cd12915">
    <property type="entry name" value="PDC2_DGC_like"/>
    <property type="match status" value="1"/>
</dbReference>
<dbReference type="PRINTS" id="PR00344">
    <property type="entry name" value="BCTRLSENSOR"/>
</dbReference>
<comment type="catalytic activity">
    <reaction evidence="1">
        <text>ATP + protein L-histidine = ADP + protein N-phospho-L-histidine.</text>
        <dbReference type="EC" id="2.7.13.3"/>
    </reaction>
</comment>
<dbReference type="PROSITE" id="PS50112">
    <property type="entry name" value="PAS"/>
    <property type="match status" value="1"/>
</dbReference>
<dbReference type="SMART" id="SM00448">
    <property type="entry name" value="REC"/>
    <property type="match status" value="2"/>
</dbReference>
<dbReference type="SUPFAM" id="SSF55785">
    <property type="entry name" value="PYP-like sensor domain (PAS domain)"/>
    <property type="match status" value="3"/>
</dbReference>
<keyword evidence="10" id="KW-0067">ATP-binding</keyword>
<evidence type="ECO:0000259" key="18">
    <source>
        <dbReference type="PROSITE" id="PS50109"/>
    </source>
</evidence>
<reference evidence="23 24" key="1">
    <citation type="submission" date="2019-06" db="EMBL/GenBank/DDBJ databases">
        <title>Genomic Encyclopedia of Type Strains, Phase IV (KMG-V): Genome sequencing to study the core and pangenomes of soil and plant-associated prokaryotes.</title>
        <authorList>
            <person name="Whitman W."/>
        </authorList>
    </citation>
    <scope>NUCLEOTIDE SEQUENCE [LARGE SCALE GENOMIC DNA]</scope>
    <source>
        <strain evidence="23 24">BR 11880</strain>
    </source>
</reference>
<keyword evidence="9" id="KW-0418">Kinase</keyword>
<evidence type="ECO:0000256" key="4">
    <source>
        <dbReference type="ARBA" id="ARBA00022475"/>
    </source>
</evidence>
<keyword evidence="5 16" id="KW-0597">Phosphoprotein</keyword>
<dbReference type="InterPro" id="IPR036641">
    <property type="entry name" value="HPT_dom_sf"/>
</dbReference>
<keyword evidence="8" id="KW-0547">Nucleotide-binding</keyword>
<dbReference type="InterPro" id="IPR003661">
    <property type="entry name" value="HisK_dim/P_dom"/>
</dbReference>
<dbReference type="PANTHER" id="PTHR45339:SF1">
    <property type="entry name" value="HYBRID SIGNAL TRANSDUCTION HISTIDINE KINASE J"/>
    <property type="match status" value="1"/>
</dbReference>
<evidence type="ECO:0000256" key="16">
    <source>
        <dbReference type="PROSITE-ProRule" id="PRU00169"/>
    </source>
</evidence>
<evidence type="ECO:0000256" key="2">
    <source>
        <dbReference type="ARBA" id="ARBA00004651"/>
    </source>
</evidence>
<feature type="modified residue" description="4-aspartylphosphate" evidence="16">
    <location>
        <position position="1085"/>
    </location>
</feature>
<feature type="domain" description="HAMP" evidence="22">
    <location>
        <begin position="295"/>
        <end position="348"/>
    </location>
</feature>
<dbReference type="SUPFAM" id="SSF47226">
    <property type="entry name" value="Histidine-containing phosphotransfer domain, HPT domain"/>
    <property type="match status" value="1"/>
</dbReference>
<organism evidence="23 24">
    <name type="scientific">Nitrospirillum amazonense</name>
    <dbReference type="NCBI Taxonomy" id="28077"/>
    <lineage>
        <taxon>Bacteria</taxon>
        <taxon>Pseudomonadati</taxon>
        <taxon>Pseudomonadota</taxon>
        <taxon>Alphaproteobacteria</taxon>
        <taxon>Rhodospirillales</taxon>
        <taxon>Azospirillaceae</taxon>
        <taxon>Nitrospirillum</taxon>
    </lineage>
</organism>
<feature type="compositionally biased region" description="Low complexity" evidence="17">
    <location>
        <begin position="1320"/>
        <end position="1329"/>
    </location>
</feature>
<dbReference type="Gene3D" id="1.20.120.160">
    <property type="entry name" value="HPT domain"/>
    <property type="match status" value="1"/>
</dbReference>
<dbReference type="InterPro" id="IPR036890">
    <property type="entry name" value="HATPase_C_sf"/>
</dbReference>
<dbReference type="SMART" id="SM00304">
    <property type="entry name" value="HAMP"/>
    <property type="match status" value="1"/>
</dbReference>
<comment type="subcellular location">
    <subcellularLocation>
        <location evidence="2">Cell membrane</location>
        <topology evidence="2">Multi-pass membrane protein</topology>
    </subcellularLocation>
</comment>
<dbReference type="Pfam" id="PF00672">
    <property type="entry name" value="HAMP"/>
    <property type="match status" value="1"/>
</dbReference>
<dbReference type="NCBIfam" id="TIGR00229">
    <property type="entry name" value="sensory_box"/>
    <property type="match status" value="2"/>
</dbReference>
<dbReference type="Gene3D" id="1.10.287.130">
    <property type="match status" value="1"/>
</dbReference>
<dbReference type="CDD" id="cd06225">
    <property type="entry name" value="HAMP"/>
    <property type="match status" value="1"/>
</dbReference>
<dbReference type="GO" id="GO:0005886">
    <property type="term" value="C:plasma membrane"/>
    <property type="evidence" value="ECO:0007669"/>
    <property type="project" value="UniProtKB-SubCell"/>
</dbReference>
<dbReference type="CDD" id="cd12914">
    <property type="entry name" value="PDC1_DGC_like"/>
    <property type="match status" value="1"/>
</dbReference>
<dbReference type="SUPFAM" id="SSF55874">
    <property type="entry name" value="ATPase domain of HSP90 chaperone/DNA topoisomerase II/histidine kinase"/>
    <property type="match status" value="1"/>
</dbReference>
<dbReference type="SUPFAM" id="SSF47384">
    <property type="entry name" value="Homodimeric domain of signal transducing histidine kinase"/>
    <property type="match status" value="1"/>
</dbReference>
<gene>
    <name evidence="23" type="ORF">FBZ89_102100</name>
</gene>
<dbReference type="Gene3D" id="6.10.340.10">
    <property type="match status" value="1"/>
</dbReference>
<dbReference type="SUPFAM" id="SSF52172">
    <property type="entry name" value="CheY-like"/>
    <property type="match status" value="2"/>
</dbReference>
<keyword evidence="12" id="KW-0902">Two-component regulatory system</keyword>
<dbReference type="GO" id="GO:0000155">
    <property type="term" value="F:phosphorelay sensor kinase activity"/>
    <property type="evidence" value="ECO:0007669"/>
    <property type="project" value="InterPro"/>
</dbReference>
<dbReference type="FunFam" id="1.10.287.130:FF:000002">
    <property type="entry name" value="Two-component osmosensing histidine kinase"/>
    <property type="match status" value="1"/>
</dbReference>
<dbReference type="Pfam" id="PF00512">
    <property type="entry name" value="HisKA"/>
    <property type="match status" value="1"/>
</dbReference>
<dbReference type="SUPFAM" id="SSF158472">
    <property type="entry name" value="HAMP domain-like"/>
    <property type="match status" value="1"/>
</dbReference>
<evidence type="ECO:0000256" key="15">
    <source>
        <dbReference type="ARBA" id="ARBA00068150"/>
    </source>
</evidence>
<evidence type="ECO:0000256" key="7">
    <source>
        <dbReference type="ARBA" id="ARBA00022692"/>
    </source>
</evidence>
<dbReference type="GO" id="GO:0005524">
    <property type="term" value="F:ATP binding"/>
    <property type="evidence" value="ECO:0007669"/>
    <property type="project" value="UniProtKB-KW"/>
</dbReference>
<feature type="domain" description="Histidine kinase" evidence="18">
    <location>
        <begin position="790"/>
        <end position="1014"/>
    </location>
</feature>
<dbReference type="InterPro" id="IPR001610">
    <property type="entry name" value="PAC"/>
</dbReference>
<dbReference type="SMART" id="SM00387">
    <property type="entry name" value="HATPase_c"/>
    <property type="match status" value="1"/>
</dbReference>
<dbReference type="PROSITE" id="PS50109">
    <property type="entry name" value="HIS_KIN"/>
    <property type="match status" value="1"/>
</dbReference>
<dbReference type="EMBL" id="VITN01000002">
    <property type="protein sequence ID" value="TWB23347.1"/>
    <property type="molecule type" value="Genomic_DNA"/>
</dbReference>
<feature type="domain" description="PAC" evidence="21">
    <location>
        <begin position="700"/>
        <end position="751"/>
    </location>
</feature>
<dbReference type="InterPro" id="IPR000700">
    <property type="entry name" value="PAS-assoc_C"/>
</dbReference>
<dbReference type="CDD" id="cd00130">
    <property type="entry name" value="PAS"/>
    <property type="match status" value="2"/>
</dbReference>
<evidence type="ECO:0000256" key="6">
    <source>
        <dbReference type="ARBA" id="ARBA00022679"/>
    </source>
</evidence>
<protein>
    <recommendedName>
        <fullName evidence="15">Sensory/regulatory protein RpfC</fullName>
        <ecNumber evidence="3">2.7.13.3</ecNumber>
    </recommendedName>
</protein>
<dbReference type="InterPro" id="IPR000014">
    <property type="entry name" value="PAS"/>
</dbReference>
<dbReference type="Pfam" id="PF13426">
    <property type="entry name" value="PAS_9"/>
    <property type="match status" value="1"/>
</dbReference>
<sequence>MRFGLRHRLLLFLLLSVLPFILLLAWDIQQRRDEAVAGVQATALSFARLAANSQQRLLEQVRDLTASFATHSARLQPDACNDDAAIMKDAQPWLANIHVATRDGQLVCSSLPKPWPSYADRAFLQEAVRSGRPTVSGFLMGRAAAKPIVGMAYPIPQPGGDVDRLVVAGINLDWVEHNSKVILEDDMTFLMVDREGTVMARLPAMPEVIGKKMAGTPTIRFALERDQGSGSAIGLDGREKLFGSAVLPATGMRVIIAFDRAAVLSKVDRDSERITLLALAVTLATMSLAWATLSGTVLRWLASLQQAVDRLGAGDKTTRANLPAGAGELGQLANAFNVMAEAITWQDRELMAREARFRDLTEISSDWFWETDGTGRISTMSQGITTIGLDPTDMLGRTRRELSASPTDPSIARYEAFLAARQPFRELTYAALDHQGDTHFIAISGVPRFGEDGTFLGFRGSGRDRTAEVKATHALAAKVAELESARIDLQAQRTLLDSVMNSSLDSILALAVVRDSRTGAVIDFRFALVNRAAEHLIGQPAAYLVGKRLREELPGPLGGGLFERYARIVSQNATETFEHLNRQEGGPDGEGTWLRISAVPWERGLAVTLSDITAEKTRAAALAESEQRFRLLADNATDIVAMHALDGRCLYMSPSVERVLGWRLDQVMGRRTVEFTEPADIPILANAQRRLLAAPNGEPVTYQFRVIRADGSTVWLETVARLITDPVEGPRFVASSRDVTERRRHLETMTEVNSRLEAQASELVALADDLERSRHAAEAANQAKSEFLANMSHEIRTPMNGVMGMTQILLETDLTYDQRTYAETIYDSAEALLNIINNILDISKLEAGKVELEMLEFDVGDVVDGVVAILATRAQEKKLDLTGLVDTKAAGIYRGDPTRLRQILLNLAGNAVKFTATGQVGIKVTPMAAKGADKKTRLLEFSVTDTGPGMTENQRARLFQKFTQADTSINRKFGGTGLGLAISHQLVRLMGGDIIVTSSPGQGATFSFAIPLEVVSAKGRSGRAPVLKGRTALVVDDLPLNLAVMESHLNRLGIDCVTTSGGNAALRQLELANQAGRAFDVIFVDQAMPIMDGLAFAAQIRQDTAYAEVKMVLVTSVGGKLGEMKGLFDGVLTKPVRLATLKDLLTRLVQQDTPASRGRAGRSGAVARGRTRATATAGRKVPPVATHPGEGRTVLLVDDNETNRAIARIMLEREGYAIDDATDGEQAVGRCAVRAYDLILMDVQMPVMDGVAATRTIRAGGPCTRVPIIAMTANAMVGMREEYLAAGMNDYVSKPFDQEQFLHKVDHWAGQSAPPPPEAAGPATAGPLEPAERLEPAFDPGVLSGLGAAVPAAAFQSLVRGFADNGMARIDRLRVLDPRTDLGVIQGEAHDLVSTAGNVGLRRLQRLGRDLHQACMDGDPAGVRTVLECIMREGPPAWAALRHRFIGDDRPALESSANGTDD</sequence>
<dbReference type="Pfam" id="PF00072">
    <property type="entry name" value="Response_reg"/>
    <property type="match status" value="2"/>
</dbReference>
<comment type="subunit">
    <text evidence="14">At low DSF concentrations, interacts with RpfF.</text>
</comment>
<accession>A0A560FNZ1</accession>
<evidence type="ECO:0000256" key="9">
    <source>
        <dbReference type="ARBA" id="ARBA00022777"/>
    </source>
</evidence>
<dbReference type="InterPro" id="IPR003594">
    <property type="entry name" value="HATPase_dom"/>
</dbReference>
<dbReference type="Pfam" id="PF08447">
    <property type="entry name" value="PAS_3"/>
    <property type="match status" value="1"/>
</dbReference>
<dbReference type="SMART" id="SM00086">
    <property type="entry name" value="PAC"/>
    <property type="match status" value="3"/>
</dbReference>
<dbReference type="CDD" id="cd00082">
    <property type="entry name" value="HisKA"/>
    <property type="match status" value="1"/>
</dbReference>
<evidence type="ECO:0000256" key="3">
    <source>
        <dbReference type="ARBA" id="ARBA00012438"/>
    </source>
</evidence>
<dbReference type="Proteomes" id="UP000319859">
    <property type="component" value="Unassembled WGS sequence"/>
</dbReference>
<dbReference type="Pfam" id="PF02518">
    <property type="entry name" value="HATPase_c"/>
    <property type="match status" value="1"/>
</dbReference>
<evidence type="ECO:0000256" key="14">
    <source>
        <dbReference type="ARBA" id="ARBA00064003"/>
    </source>
</evidence>
<dbReference type="Gene3D" id="3.30.450.20">
    <property type="entry name" value="PAS domain"/>
    <property type="match status" value="4"/>
</dbReference>
<dbReference type="FunFam" id="3.30.565.10:FF:000010">
    <property type="entry name" value="Sensor histidine kinase RcsC"/>
    <property type="match status" value="1"/>
</dbReference>
<feature type="modified residue" description="4-aspartylphosphate" evidence="16">
    <location>
        <position position="1242"/>
    </location>
</feature>
<keyword evidence="7" id="KW-0812">Transmembrane</keyword>
<keyword evidence="13" id="KW-0472">Membrane</keyword>
<comment type="caution">
    <text evidence="23">The sequence shown here is derived from an EMBL/GenBank/DDBJ whole genome shotgun (WGS) entry which is preliminary data.</text>
</comment>
<evidence type="ECO:0000256" key="12">
    <source>
        <dbReference type="ARBA" id="ARBA00023012"/>
    </source>
</evidence>
<evidence type="ECO:0000259" key="21">
    <source>
        <dbReference type="PROSITE" id="PS50113"/>
    </source>
</evidence>
<dbReference type="PROSITE" id="PS50113">
    <property type="entry name" value="PAC"/>
    <property type="match status" value="1"/>
</dbReference>
<dbReference type="EC" id="2.7.13.3" evidence="3"/>
<dbReference type="CDD" id="cd16922">
    <property type="entry name" value="HATPase_EvgS-ArcB-TorS-like"/>
    <property type="match status" value="1"/>
</dbReference>
<keyword evidence="6" id="KW-0808">Transferase</keyword>
<dbReference type="SMART" id="SM00091">
    <property type="entry name" value="PAS"/>
    <property type="match status" value="3"/>
</dbReference>
<dbReference type="InterPro" id="IPR013656">
    <property type="entry name" value="PAS_4"/>
</dbReference>
<feature type="region of interest" description="Disordered" evidence="17">
    <location>
        <begin position="1308"/>
        <end position="1333"/>
    </location>
</feature>
<dbReference type="Gene3D" id="3.30.565.10">
    <property type="entry name" value="Histidine kinase-like ATPase, C-terminal domain"/>
    <property type="match status" value="1"/>
</dbReference>
<dbReference type="InterPro" id="IPR013655">
    <property type="entry name" value="PAS_fold_3"/>
</dbReference>
<name>A0A560FNZ1_9PROT</name>
<dbReference type="InterPro" id="IPR003660">
    <property type="entry name" value="HAMP_dom"/>
</dbReference>
<dbReference type="PROSITE" id="PS50110">
    <property type="entry name" value="RESPONSE_REGULATORY"/>
    <property type="match status" value="2"/>
</dbReference>
<dbReference type="RefSeq" id="WP_186457166.1">
    <property type="nucleotide sequence ID" value="NZ_VITN01000002.1"/>
</dbReference>
<dbReference type="InterPro" id="IPR011006">
    <property type="entry name" value="CheY-like_superfamily"/>
</dbReference>
<dbReference type="Gene3D" id="3.40.50.2300">
    <property type="match status" value="2"/>
</dbReference>
<dbReference type="PANTHER" id="PTHR45339">
    <property type="entry name" value="HYBRID SIGNAL TRANSDUCTION HISTIDINE KINASE J"/>
    <property type="match status" value="1"/>
</dbReference>
<dbReference type="InterPro" id="IPR004358">
    <property type="entry name" value="Sig_transdc_His_kin-like_C"/>
</dbReference>
<evidence type="ECO:0000256" key="11">
    <source>
        <dbReference type="ARBA" id="ARBA00022989"/>
    </source>
</evidence>
<keyword evidence="4" id="KW-1003">Cell membrane</keyword>
<dbReference type="CDD" id="cd17546">
    <property type="entry name" value="REC_hyHK_CKI1_RcsC-like"/>
    <property type="match status" value="2"/>
</dbReference>
<proteinExistence type="predicted"/>
<feature type="region of interest" description="Disordered" evidence="17">
    <location>
        <begin position="1153"/>
        <end position="1190"/>
    </location>
</feature>
<dbReference type="InterPro" id="IPR035965">
    <property type="entry name" value="PAS-like_dom_sf"/>
</dbReference>
<evidence type="ECO:0000256" key="10">
    <source>
        <dbReference type="ARBA" id="ARBA00022840"/>
    </source>
</evidence>
<keyword evidence="11" id="KW-1133">Transmembrane helix</keyword>
<dbReference type="InterPro" id="IPR036097">
    <property type="entry name" value="HisK_dim/P_sf"/>
</dbReference>
<evidence type="ECO:0000259" key="22">
    <source>
        <dbReference type="PROSITE" id="PS50885"/>
    </source>
</evidence>
<dbReference type="PROSITE" id="PS50885">
    <property type="entry name" value="HAMP"/>
    <property type="match status" value="1"/>
</dbReference>
<feature type="domain" description="PAS" evidence="20">
    <location>
        <begin position="625"/>
        <end position="695"/>
    </location>
</feature>
<evidence type="ECO:0000259" key="19">
    <source>
        <dbReference type="PROSITE" id="PS50110"/>
    </source>
</evidence>
<evidence type="ECO:0000313" key="23">
    <source>
        <dbReference type="EMBL" id="TWB23347.1"/>
    </source>
</evidence>
<feature type="domain" description="Response regulatory" evidence="19">
    <location>
        <begin position="1193"/>
        <end position="1309"/>
    </location>
</feature>
<evidence type="ECO:0000256" key="13">
    <source>
        <dbReference type="ARBA" id="ARBA00023136"/>
    </source>
</evidence>
<evidence type="ECO:0000256" key="5">
    <source>
        <dbReference type="ARBA" id="ARBA00022553"/>
    </source>
</evidence>
<evidence type="ECO:0000256" key="1">
    <source>
        <dbReference type="ARBA" id="ARBA00000085"/>
    </source>
</evidence>